<organism evidence="1 2">
    <name type="scientific">Gossypium arboreum</name>
    <name type="common">Tree cotton</name>
    <name type="synonym">Gossypium nanking</name>
    <dbReference type="NCBI Taxonomy" id="29729"/>
    <lineage>
        <taxon>Eukaryota</taxon>
        <taxon>Viridiplantae</taxon>
        <taxon>Streptophyta</taxon>
        <taxon>Embryophyta</taxon>
        <taxon>Tracheophyta</taxon>
        <taxon>Spermatophyta</taxon>
        <taxon>Magnoliopsida</taxon>
        <taxon>eudicotyledons</taxon>
        <taxon>Gunneridae</taxon>
        <taxon>Pentapetalae</taxon>
        <taxon>rosids</taxon>
        <taxon>malvids</taxon>
        <taxon>Malvales</taxon>
        <taxon>Malvaceae</taxon>
        <taxon>Malvoideae</taxon>
        <taxon>Gossypium</taxon>
    </lineage>
</organism>
<sequence length="196" mass="21580">MLLISYLELKKSSLPCLILVISNILIGAHCKEAVISEALHTIDTMNKRVIARYVSKAEDIVDTMIKRDIEQGFLKTVIPQGQHSFVSKWSVFLIDCFIVNLDIMRQDGSYPMGNVPQPVWTAPMSTTDSCYYWSVASPPERSIKFGREAIAFICFPLAEAGDGEPVMAVSVSPTFGGAFLITFWSSPSPALVNLSA</sequence>
<dbReference type="EMBL" id="JARKNE010000013">
    <property type="protein sequence ID" value="KAK5772235.1"/>
    <property type="molecule type" value="Genomic_DNA"/>
</dbReference>
<gene>
    <name evidence="1" type="ORF">PVK06_048515</name>
</gene>
<protein>
    <submittedName>
        <fullName evidence="1">Uncharacterized protein</fullName>
    </submittedName>
</protein>
<keyword evidence="2" id="KW-1185">Reference proteome</keyword>
<accession>A0ABR0MI60</accession>
<proteinExistence type="predicted"/>
<dbReference type="Proteomes" id="UP001358586">
    <property type="component" value="Chromosome 13"/>
</dbReference>
<evidence type="ECO:0000313" key="1">
    <source>
        <dbReference type="EMBL" id="KAK5772235.1"/>
    </source>
</evidence>
<comment type="caution">
    <text evidence="1">The sequence shown here is derived from an EMBL/GenBank/DDBJ whole genome shotgun (WGS) entry which is preliminary data.</text>
</comment>
<evidence type="ECO:0000313" key="2">
    <source>
        <dbReference type="Proteomes" id="UP001358586"/>
    </source>
</evidence>
<name>A0ABR0MI60_GOSAR</name>
<reference evidence="1 2" key="1">
    <citation type="submission" date="2023-03" db="EMBL/GenBank/DDBJ databases">
        <title>WGS of Gossypium arboreum.</title>
        <authorList>
            <person name="Yu D."/>
        </authorList>
    </citation>
    <scope>NUCLEOTIDE SEQUENCE [LARGE SCALE GENOMIC DNA]</scope>
    <source>
        <tissue evidence="1">Leaf</tissue>
    </source>
</reference>